<evidence type="ECO:0000256" key="1">
    <source>
        <dbReference type="SAM" id="Coils"/>
    </source>
</evidence>
<dbReference type="InterPro" id="IPR036537">
    <property type="entry name" value="Adaptor_Cbl_N_dom_sf"/>
</dbReference>
<evidence type="ECO:0000259" key="2">
    <source>
        <dbReference type="Pfam" id="PF22215"/>
    </source>
</evidence>
<dbReference type="Pfam" id="PF22215">
    <property type="entry name" value="MLKL_N"/>
    <property type="match status" value="1"/>
</dbReference>
<dbReference type="InterPro" id="IPR054000">
    <property type="entry name" value="MLKL_N"/>
</dbReference>
<name>A0A813PYX3_9BILA</name>
<dbReference type="CDD" id="cd21037">
    <property type="entry name" value="MLKL_NTD"/>
    <property type="match status" value="1"/>
</dbReference>
<dbReference type="InterPro" id="IPR059179">
    <property type="entry name" value="MLKL-like_MCAfunc"/>
</dbReference>
<comment type="caution">
    <text evidence="3">The sequence shown here is derived from an EMBL/GenBank/DDBJ whole genome shotgun (WGS) entry which is preliminary data.</text>
</comment>
<proteinExistence type="predicted"/>
<organism evidence="3 4">
    <name type="scientific">Rotaria sordida</name>
    <dbReference type="NCBI Taxonomy" id="392033"/>
    <lineage>
        <taxon>Eukaryota</taxon>
        <taxon>Metazoa</taxon>
        <taxon>Spiralia</taxon>
        <taxon>Gnathifera</taxon>
        <taxon>Rotifera</taxon>
        <taxon>Eurotatoria</taxon>
        <taxon>Bdelloidea</taxon>
        <taxon>Philodinida</taxon>
        <taxon>Philodinidae</taxon>
        <taxon>Rotaria</taxon>
    </lineage>
</organism>
<keyword evidence="1" id="KW-0175">Coiled coil</keyword>
<keyword evidence="4" id="KW-1185">Reference proteome</keyword>
<gene>
    <name evidence="3" type="ORF">JXQ802_LOCUS2153</name>
</gene>
<dbReference type="AlphaFoldDB" id="A0A813PYX3"/>
<reference evidence="3" key="1">
    <citation type="submission" date="2021-02" db="EMBL/GenBank/DDBJ databases">
        <authorList>
            <person name="Nowell W R."/>
        </authorList>
    </citation>
    <scope>NUCLEOTIDE SEQUENCE</scope>
</reference>
<evidence type="ECO:0000313" key="4">
    <source>
        <dbReference type="Proteomes" id="UP000663870"/>
    </source>
</evidence>
<sequence length="328" mass="37563">MDIPGSSAMDTISVAMTSLPKSIPVLSNIYKLSTDIRETAERVEVNKQQCGQLSERIDILIGFLAQRDLSDCLNEAMHRALHRFETFLRQCLDFISTFIEASWFKRIVNNKDYEKKFLDLNRELTQYSNDLNFGIGLSNIQKNKEQNNNARADIESDESDKFENNFPQRKTFEMADDDQHIGITSWETSRKTNNVPHMSAARTALNFQQAQENIFVSGLWKYQYYQYNQWHGPFQHQIVFNPMTRTLNGYGQDNVGQYVLNGSFSEVTGKIEMTQRYQIGTGNPNLNLGHQDMIQLSWDASRKVFKGIAYSQAGGCYIPGALIEMSLA</sequence>
<dbReference type="Gene3D" id="1.20.930.20">
    <property type="entry name" value="Adaptor protein Cbl, N-terminal domain"/>
    <property type="match status" value="1"/>
</dbReference>
<dbReference type="EMBL" id="CAJNOL010000025">
    <property type="protein sequence ID" value="CAF0760090.1"/>
    <property type="molecule type" value="Genomic_DNA"/>
</dbReference>
<feature type="coiled-coil region" evidence="1">
    <location>
        <begin position="110"/>
        <end position="160"/>
    </location>
</feature>
<accession>A0A813PYX3</accession>
<feature type="domain" description="Mixed lineage kinase" evidence="2">
    <location>
        <begin position="27"/>
        <end position="148"/>
    </location>
</feature>
<dbReference type="Proteomes" id="UP000663870">
    <property type="component" value="Unassembled WGS sequence"/>
</dbReference>
<protein>
    <recommendedName>
        <fullName evidence="2">Mixed lineage kinase domain-containing protein</fullName>
    </recommendedName>
</protein>
<evidence type="ECO:0000313" key="3">
    <source>
        <dbReference type="EMBL" id="CAF0760090.1"/>
    </source>
</evidence>
<dbReference type="GO" id="GO:0007166">
    <property type="term" value="P:cell surface receptor signaling pathway"/>
    <property type="evidence" value="ECO:0007669"/>
    <property type="project" value="InterPro"/>
</dbReference>